<feature type="compositionally biased region" description="Polar residues" evidence="2">
    <location>
        <begin position="427"/>
        <end position="442"/>
    </location>
</feature>
<gene>
    <name evidence="3" type="ORF">OHK93_006556</name>
</gene>
<feature type="compositionally biased region" description="Low complexity" evidence="2">
    <location>
        <begin position="249"/>
        <end position="268"/>
    </location>
</feature>
<dbReference type="AlphaFoldDB" id="A0AA43QIU0"/>
<evidence type="ECO:0000256" key="2">
    <source>
        <dbReference type="SAM" id="MobiDB-lite"/>
    </source>
</evidence>
<name>A0AA43QIU0_9LECA</name>
<feature type="compositionally biased region" description="Acidic residues" evidence="2">
    <location>
        <begin position="571"/>
        <end position="588"/>
    </location>
</feature>
<feature type="compositionally biased region" description="Low complexity" evidence="2">
    <location>
        <begin position="387"/>
        <end position="397"/>
    </location>
</feature>
<feature type="region of interest" description="Disordered" evidence="2">
    <location>
        <begin position="371"/>
        <end position="408"/>
    </location>
</feature>
<dbReference type="Proteomes" id="UP001161017">
    <property type="component" value="Unassembled WGS sequence"/>
</dbReference>
<accession>A0AA43QIU0</accession>
<sequence length="694" mass="77523">MAQIANLLPSDLMHSGHAESALDDSARLEPHSPLKFSRLGYQESIEKARRAKAINNISLQEEKRHRSRAEAARRASIRKQQLEDQRVREEEASLTGREYGAKLLESLEVQTKARLEAEFREEIRIRVYNDEQLLSAYQEMRKDEITMQLEEELEPIIKSKLELAQMKEVLDILREELRPGVVQSLKEELEESTREDVRNDLRLQLKGNVLKQLRLENEEHVLADLRRELRDEALQERELMRHTTTSGESLNASPPISSSPALAGASLHATEDHHKLDSNTIPDHGARSSVESIESIKEVVPMLEPEDGTDRGQTLITGPLSGNYGVGEGVGLSGQLNGTELPAKDLSSTGYHAAQTAGKDFTFDPILHEIRFSDPVDPPASARKRSSSASEHSNAEAGHPAKRARTGSVVSDNITAFQDAQSHAHLNHSTTYEVESGSKRNNYRVSEDMDITESGKILPLGDQAPKDPDITVSEALNVGKLERAGGKQANEDEEENEEEFGVNNEEEGEGEGEDDEQEQLEDEGEEDDEDVEEGEFDYTEAEKEDEESEPRTQVYGEGDRRETMERQSLTGEDEDEDQEEEWNEDEEITVTNGSFANAEVNGDVLDYTPTSSQQGLEYDTDTQTDDFESSSEAYDEYDAQQHGPPTMRFGDSLIKHGNTQETAIDLSDSDDEGKNETLVEDVNSRASIRADKTS</sequence>
<organism evidence="3 4">
    <name type="scientific">Ramalina farinacea</name>
    <dbReference type="NCBI Taxonomy" id="258253"/>
    <lineage>
        <taxon>Eukaryota</taxon>
        <taxon>Fungi</taxon>
        <taxon>Dikarya</taxon>
        <taxon>Ascomycota</taxon>
        <taxon>Pezizomycotina</taxon>
        <taxon>Lecanoromycetes</taxon>
        <taxon>OSLEUM clade</taxon>
        <taxon>Lecanoromycetidae</taxon>
        <taxon>Lecanorales</taxon>
        <taxon>Lecanorineae</taxon>
        <taxon>Ramalinaceae</taxon>
        <taxon>Ramalina</taxon>
    </lineage>
</organism>
<protein>
    <submittedName>
        <fullName evidence="3">Uncharacterized protein</fullName>
    </submittedName>
</protein>
<feature type="region of interest" description="Disordered" evidence="2">
    <location>
        <begin position="454"/>
        <end position="694"/>
    </location>
</feature>
<evidence type="ECO:0000256" key="1">
    <source>
        <dbReference type="SAM" id="Coils"/>
    </source>
</evidence>
<comment type="caution">
    <text evidence="3">The sequence shown here is derived from an EMBL/GenBank/DDBJ whole genome shotgun (WGS) entry which is preliminary data.</text>
</comment>
<feature type="region of interest" description="Disordered" evidence="2">
    <location>
        <begin position="242"/>
        <end position="290"/>
    </location>
</feature>
<feature type="coiled-coil region" evidence="1">
    <location>
        <begin position="215"/>
        <end position="242"/>
    </location>
</feature>
<feature type="region of interest" description="Disordered" evidence="2">
    <location>
        <begin position="420"/>
        <end position="442"/>
    </location>
</feature>
<reference evidence="3" key="1">
    <citation type="journal article" date="2023" name="Genome Biol. Evol.">
        <title>First Whole Genome Sequence and Flow Cytometry Genome Size Data for the Lichen-Forming Fungus Ramalina farinacea (Ascomycota).</title>
        <authorList>
            <person name="Llewellyn T."/>
            <person name="Mian S."/>
            <person name="Hill R."/>
            <person name="Leitch I.J."/>
            <person name="Gaya E."/>
        </authorList>
    </citation>
    <scope>NUCLEOTIDE SEQUENCE</scope>
    <source>
        <strain evidence="3">LIQ254RAFAR</strain>
    </source>
</reference>
<keyword evidence="1" id="KW-0175">Coiled coil</keyword>
<dbReference type="EMBL" id="JAPUFD010000005">
    <property type="protein sequence ID" value="MDI1487287.1"/>
    <property type="molecule type" value="Genomic_DNA"/>
</dbReference>
<feature type="compositionally biased region" description="Acidic residues" evidence="2">
    <location>
        <begin position="618"/>
        <end position="638"/>
    </location>
</feature>
<evidence type="ECO:0000313" key="3">
    <source>
        <dbReference type="EMBL" id="MDI1487287.1"/>
    </source>
</evidence>
<feature type="compositionally biased region" description="Acidic residues" evidence="2">
    <location>
        <begin position="491"/>
        <end position="548"/>
    </location>
</feature>
<proteinExistence type="predicted"/>
<evidence type="ECO:0000313" key="4">
    <source>
        <dbReference type="Proteomes" id="UP001161017"/>
    </source>
</evidence>
<keyword evidence="4" id="KW-1185">Reference proteome</keyword>